<gene>
    <name evidence="1" type="ORF">GXM_01153</name>
</gene>
<dbReference type="EMBL" id="CP045226">
    <property type="protein sequence ID" value="QFS43680.1"/>
    <property type="molecule type" value="Genomic_DNA"/>
</dbReference>
<name>A0A5P8VTI0_9NOSO</name>
<accession>A0A5P8VTI0</accession>
<organism evidence="1 2">
    <name type="scientific">Nostoc sphaeroides CCNUC1</name>
    <dbReference type="NCBI Taxonomy" id="2653204"/>
    <lineage>
        <taxon>Bacteria</taxon>
        <taxon>Bacillati</taxon>
        <taxon>Cyanobacteriota</taxon>
        <taxon>Cyanophyceae</taxon>
        <taxon>Nostocales</taxon>
        <taxon>Nostocaceae</taxon>
        <taxon>Nostoc</taxon>
    </lineage>
</organism>
<dbReference type="KEGG" id="nsh:GXM_01153"/>
<reference evidence="1 2" key="1">
    <citation type="submission" date="2019-10" db="EMBL/GenBank/DDBJ databases">
        <title>Genomic and transcriptomic insights into the perfect genentic adaptation of a filamentous nitrogen-fixing cyanobacterium to rice fields.</title>
        <authorList>
            <person name="Chen Z."/>
        </authorList>
    </citation>
    <scope>NUCLEOTIDE SEQUENCE [LARGE SCALE GENOMIC DNA]</scope>
    <source>
        <strain evidence="1">CCNUC1</strain>
    </source>
</reference>
<protein>
    <submittedName>
        <fullName evidence="1">Uncharacterized protein</fullName>
    </submittedName>
</protein>
<proteinExistence type="predicted"/>
<evidence type="ECO:0000313" key="2">
    <source>
        <dbReference type="Proteomes" id="UP000326678"/>
    </source>
</evidence>
<sequence>MPLGVEFIAKSSFVLFLGERKRERFDYLLENSRDKPQFRAVTDKMYLK</sequence>
<keyword evidence="2" id="KW-1185">Reference proteome</keyword>
<evidence type="ECO:0000313" key="1">
    <source>
        <dbReference type="EMBL" id="QFS43680.1"/>
    </source>
</evidence>
<dbReference type="AlphaFoldDB" id="A0A5P8VTI0"/>
<dbReference type="Proteomes" id="UP000326678">
    <property type="component" value="Chromosome Gxm1"/>
</dbReference>